<dbReference type="SUPFAM" id="SSF69065">
    <property type="entry name" value="RNase III domain-like"/>
    <property type="match status" value="1"/>
</dbReference>
<keyword evidence="1 3" id="KW-0378">Hydrolase</keyword>
<dbReference type="STRING" id="74649.A0A2P6RZW4"/>
<dbReference type="Proteomes" id="UP000238479">
    <property type="component" value="Chromosome 2"/>
</dbReference>
<keyword evidence="4" id="KW-1185">Reference proteome</keyword>
<dbReference type="EC" id="3.1.26.3" evidence="3"/>
<dbReference type="PANTHER" id="PTHR14950:SF70">
    <property type="entry name" value="ENDORIBONUCLEASE DICER HOMOLOG 2"/>
    <property type="match status" value="1"/>
</dbReference>
<accession>A0A2P6RZW4</accession>
<dbReference type="Pfam" id="PF00636">
    <property type="entry name" value="Ribonuclease_3"/>
    <property type="match status" value="1"/>
</dbReference>
<name>A0A2P6RZW4_ROSCH</name>
<evidence type="ECO:0000256" key="1">
    <source>
        <dbReference type="ARBA" id="ARBA00022801"/>
    </source>
</evidence>
<feature type="domain" description="RNase III" evidence="2">
    <location>
        <begin position="19"/>
        <end position="60"/>
    </location>
</feature>
<dbReference type="Gramene" id="PRQ51961">
    <property type="protein sequence ID" value="PRQ51961"/>
    <property type="gene ID" value="RchiOBHm_Chr2g0150271"/>
</dbReference>
<dbReference type="GO" id="GO:0005634">
    <property type="term" value="C:nucleus"/>
    <property type="evidence" value="ECO:0007669"/>
    <property type="project" value="TreeGrafter"/>
</dbReference>
<dbReference type="AlphaFoldDB" id="A0A2P6RZW4"/>
<gene>
    <name evidence="3" type="ORF">RchiOBHm_Chr2g0150271</name>
</gene>
<dbReference type="PANTHER" id="PTHR14950">
    <property type="entry name" value="DICER-RELATED"/>
    <property type="match status" value="1"/>
</dbReference>
<dbReference type="GO" id="GO:0004525">
    <property type="term" value="F:ribonuclease III activity"/>
    <property type="evidence" value="ECO:0007669"/>
    <property type="project" value="UniProtKB-EC"/>
</dbReference>
<dbReference type="InterPro" id="IPR036389">
    <property type="entry name" value="RNase_III_sf"/>
</dbReference>
<organism evidence="3 4">
    <name type="scientific">Rosa chinensis</name>
    <name type="common">China rose</name>
    <dbReference type="NCBI Taxonomy" id="74649"/>
    <lineage>
        <taxon>Eukaryota</taxon>
        <taxon>Viridiplantae</taxon>
        <taxon>Streptophyta</taxon>
        <taxon>Embryophyta</taxon>
        <taxon>Tracheophyta</taxon>
        <taxon>Spermatophyta</taxon>
        <taxon>Magnoliopsida</taxon>
        <taxon>eudicotyledons</taxon>
        <taxon>Gunneridae</taxon>
        <taxon>Pentapetalae</taxon>
        <taxon>rosids</taxon>
        <taxon>fabids</taxon>
        <taxon>Rosales</taxon>
        <taxon>Rosaceae</taxon>
        <taxon>Rosoideae</taxon>
        <taxon>Rosoideae incertae sedis</taxon>
        <taxon>Rosa</taxon>
    </lineage>
</organism>
<dbReference type="GO" id="GO:0003723">
    <property type="term" value="F:RNA binding"/>
    <property type="evidence" value="ECO:0007669"/>
    <property type="project" value="TreeGrafter"/>
</dbReference>
<dbReference type="InterPro" id="IPR000999">
    <property type="entry name" value="RNase_III_dom"/>
</dbReference>
<comment type="caution">
    <text evidence="3">The sequence shown here is derived from an EMBL/GenBank/DDBJ whole genome shotgun (WGS) entry which is preliminary data.</text>
</comment>
<sequence length="100" mass="11374">MFSAVRISRGRSFRLPDHSSYLYNKYPGMSPGVLTDMRSASVNNDCFARAAVKAELHKHILHASKKLHKDIVHTVDNFKKLPTQSTFGWESETSFPRVSH</sequence>
<dbReference type="GO" id="GO:0030422">
    <property type="term" value="P:siRNA processing"/>
    <property type="evidence" value="ECO:0007669"/>
    <property type="project" value="TreeGrafter"/>
</dbReference>
<dbReference type="CDD" id="cd00593">
    <property type="entry name" value="RIBOc"/>
    <property type="match status" value="1"/>
</dbReference>
<proteinExistence type="predicted"/>
<dbReference type="Gene3D" id="1.10.1520.10">
    <property type="entry name" value="Ribonuclease III domain"/>
    <property type="match status" value="1"/>
</dbReference>
<evidence type="ECO:0000313" key="4">
    <source>
        <dbReference type="Proteomes" id="UP000238479"/>
    </source>
</evidence>
<protein>
    <submittedName>
        <fullName evidence="3">Putative ribonuclease III</fullName>
        <ecNumber evidence="3">3.1.26.3</ecNumber>
    </submittedName>
</protein>
<evidence type="ECO:0000313" key="3">
    <source>
        <dbReference type="EMBL" id="PRQ51961.1"/>
    </source>
</evidence>
<dbReference type="EMBL" id="PDCK01000040">
    <property type="protein sequence ID" value="PRQ51961.1"/>
    <property type="molecule type" value="Genomic_DNA"/>
</dbReference>
<evidence type="ECO:0000259" key="2">
    <source>
        <dbReference type="PROSITE" id="PS50142"/>
    </source>
</evidence>
<dbReference type="GO" id="GO:0005737">
    <property type="term" value="C:cytoplasm"/>
    <property type="evidence" value="ECO:0007669"/>
    <property type="project" value="TreeGrafter"/>
</dbReference>
<dbReference type="PROSITE" id="PS50142">
    <property type="entry name" value="RNASE_3_2"/>
    <property type="match status" value="1"/>
</dbReference>
<reference evidence="3 4" key="1">
    <citation type="journal article" date="2018" name="Nat. Genet.">
        <title>The Rosa genome provides new insights in the design of modern roses.</title>
        <authorList>
            <person name="Bendahmane M."/>
        </authorList>
    </citation>
    <scope>NUCLEOTIDE SEQUENCE [LARGE SCALE GENOMIC DNA]</scope>
    <source>
        <strain evidence="4">cv. Old Blush</strain>
    </source>
</reference>